<protein>
    <recommendedName>
        <fullName evidence="3">Acyltransferase 3 domain-containing protein</fullName>
    </recommendedName>
</protein>
<reference evidence="4" key="2">
    <citation type="submission" date="2023-05" db="EMBL/GenBank/DDBJ databases">
        <authorList>
            <person name="Fouks B."/>
        </authorList>
    </citation>
    <scope>NUCLEOTIDE SEQUENCE</scope>
    <source>
        <strain evidence="4">Stay&amp;Tobe</strain>
        <tissue evidence="4">Testes</tissue>
    </source>
</reference>
<evidence type="ECO:0000259" key="3">
    <source>
        <dbReference type="Pfam" id="PF01757"/>
    </source>
</evidence>
<evidence type="ECO:0000313" key="5">
    <source>
        <dbReference type="Proteomes" id="UP001233999"/>
    </source>
</evidence>
<dbReference type="EMBL" id="JASPKZ010003799">
    <property type="protein sequence ID" value="KAJ9592894.1"/>
    <property type="molecule type" value="Genomic_DNA"/>
</dbReference>
<sequence length="455" mass="50889">IAPALAMMVLIQASIINHMGSGPFWSPGNGYLSRVCRESWWGTLLFVQNYIDADKLCLPHSWYAMVDLQLYLFSPLILLFLLQVKKVLAVFTAVIFIILGIISTFFVDFHYDLPAAILRGGSAKSHLRMKYEYVTAYTRLAPWLTGMLFGYLIHRCRSIERDRPYTLLRSKKVLIGGWILVFTCFAVAIFAIIPVLDDAEDNKVDSSLYSSLSPALWALAVCWVILSCETGHGGIIHRVLSLKVFQPLQRLSYCVYLVHLPFMTYKALLTRVPIHVDKTTGITAFFGEVTVSFSLAIILCLLVELPFRRIFKTISINYGFPLRYTEERFVTRRASECSRIYKGIQEFYYARWHGYREMLDDIPTFPSLRTRDSTPDSGSSESLFPEPTAEASGTGAVSQPVNSPLDPPVGRSETISSGTISQTIPTQLVTVSAPDETVSKPGFSGKVTAPVGNCN</sequence>
<proteinExistence type="predicted"/>
<feature type="transmembrane region" description="Helical" evidence="2">
    <location>
        <begin position="216"/>
        <end position="239"/>
    </location>
</feature>
<feature type="domain" description="Acyltransferase 3" evidence="3">
    <location>
        <begin position="34"/>
        <end position="303"/>
    </location>
</feature>
<feature type="region of interest" description="Disordered" evidence="1">
    <location>
        <begin position="366"/>
        <end position="421"/>
    </location>
</feature>
<comment type="caution">
    <text evidence="4">The sequence shown here is derived from an EMBL/GenBank/DDBJ whole genome shotgun (WGS) entry which is preliminary data.</text>
</comment>
<reference evidence="4" key="1">
    <citation type="journal article" date="2023" name="IScience">
        <title>Live-bearing cockroach genome reveals convergent evolutionary mechanisms linked to viviparity in insects and beyond.</title>
        <authorList>
            <person name="Fouks B."/>
            <person name="Harrison M.C."/>
            <person name="Mikhailova A.A."/>
            <person name="Marchal E."/>
            <person name="English S."/>
            <person name="Carruthers M."/>
            <person name="Jennings E.C."/>
            <person name="Chiamaka E.L."/>
            <person name="Frigard R.A."/>
            <person name="Pippel M."/>
            <person name="Attardo G.M."/>
            <person name="Benoit J.B."/>
            <person name="Bornberg-Bauer E."/>
            <person name="Tobe S.S."/>
        </authorList>
    </citation>
    <scope>NUCLEOTIDE SEQUENCE</scope>
    <source>
        <strain evidence="4">Stay&amp;Tobe</strain>
    </source>
</reference>
<keyword evidence="2" id="KW-0812">Transmembrane</keyword>
<dbReference type="PANTHER" id="PTHR11161:SF0">
    <property type="entry name" value="O-ACYLTRANSFERASE LIKE PROTEIN"/>
    <property type="match status" value="1"/>
</dbReference>
<keyword evidence="2" id="KW-1133">Transmembrane helix</keyword>
<dbReference type="PANTHER" id="PTHR11161">
    <property type="entry name" value="O-ACYLTRANSFERASE"/>
    <property type="match status" value="1"/>
</dbReference>
<feature type="transmembrane region" description="Helical" evidence="2">
    <location>
        <begin position="173"/>
        <end position="196"/>
    </location>
</feature>
<dbReference type="InterPro" id="IPR002656">
    <property type="entry name" value="Acyl_transf_3_dom"/>
</dbReference>
<dbReference type="GO" id="GO:0016747">
    <property type="term" value="F:acyltransferase activity, transferring groups other than amino-acyl groups"/>
    <property type="evidence" value="ECO:0007669"/>
    <property type="project" value="InterPro"/>
</dbReference>
<dbReference type="AlphaFoldDB" id="A0AAD8A5M1"/>
<feature type="transmembrane region" description="Helical" evidence="2">
    <location>
        <begin position="88"/>
        <end position="111"/>
    </location>
</feature>
<feature type="transmembrane region" description="Helical" evidence="2">
    <location>
        <begin position="281"/>
        <end position="303"/>
    </location>
</feature>
<accession>A0AAD8A5M1</accession>
<dbReference type="Proteomes" id="UP001233999">
    <property type="component" value="Unassembled WGS sequence"/>
</dbReference>
<feature type="non-terminal residue" evidence="4">
    <location>
        <position position="1"/>
    </location>
</feature>
<keyword evidence="5" id="KW-1185">Reference proteome</keyword>
<keyword evidence="2" id="KW-0472">Membrane</keyword>
<evidence type="ECO:0000313" key="4">
    <source>
        <dbReference type="EMBL" id="KAJ9592894.1"/>
    </source>
</evidence>
<feature type="transmembrane region" description="Helical" evidence="2">
    <location>
        <begin position="251"/>
        <end position="269"/>
    </location>
</feature>
<organism evidence="4 5">
    <name type="scientific">Diploptera punctata</name>
    <name type="common">Pacific beetle cockroach</name>
    <dbReference type="NCBI Taxonomy" id="6984"/>
    <lineage>
        <taxon>Eukaryota</taxon>
        <taxon>Metazoa</taxon>
        <taxon>Ecdysozoa</taxon>
        <taxon>Arthropoda</taxon>
        <taxon>Hexapoda</taxon>
        <taxon>Insecta</taxon>
        <taxon>Pterygota</taxon>
        <taxon>Neoptera</taxon>
        <taxon>Polyneoptera</taxon>
        <taxon>Dictyoptera</taxon>
        <taxon>Blattodea</taxon>
        <taxon>Blaberoidea</taxon>
        <taxon>Blaberidae</taxon>
        <taxon>Diplopterinae</taxon>
        <taxon>Diploptera</taxon>
    </lineage>
</organism>
<name>A0AAD8A5M1_DIPPU</name>
<evidence type="ECO:0000256" key="1">
    <source>
        <dbReference type="SAM" id="MobiDB-lite"/>
    </source>
</evidence>
<feature type="transmembrane region" description="Helical" evidence="2">
    <location>
        <begin position="62"/>
        <end position="81"/>
    </location>
</feature>
<dbReference type="InterPro" id="IPR052728">
    <property type="entry name" value="O2_lipid_transport_reg"/>
</dbReference>
<evidence type="ECO:0000256" key="2">
    <source>
        <dbReference type="SAM" id="Phobius"/>
    </source>
</evidence>
<gene>
    <name evidence="4" type="ORF">L9F63_015472</name>
</gene>
<dbReference type="Pfam" id="PF01757">
    <property type="entry name" value="Acyl_transf_3"/>
    <property type="match status" value="1"/>
</dbReference>
<feature type="transmembrane region" description="Helical" evidence="2">
    <location>
        <begin position="131"/>
        <end position="153"/>
    </location>
</feature>